<protein>
    <submittedName>
        <fullName evidence="2">Uncharacterized protein</fullName>
    </submittedName>
</protein>
<dbReference type="EMBL" id="JAWDGP010005525">
    <property type="protein sequence ID" value="KAK3756304.1"/>
    <property type="molecule type" value="Genomic_DNA"/>
</dbReference>
<dbReference type="Proteomes" id="UP001283361">
    <property type="component" value="Unassembled WGS sequence"/>
</dbReference>
<keyword evidence="1" id="KW-0472">Membrane</keyword>
<keyword evidence="3" id="KW-1185">Reference proteome</keyword>
<evidence type="ECO:0000313" key="2">
    <source>
        <dbReference type="EMBL" id="KAK3756304.1"/>
    </source>
</evidence>
<sequence length="314" mass="35158">MDSVDWKARLDADKSLCVIIMALTLLVNCALFLMILHATGGLFALFKHPRAPRYLTIVGLMIGDISTTFYCMCVAAIEVELFKQSNSERFLNKNRPYTSCTHIFMAELLFMYLMPFVYGLAFMILAAEGIYRRLKIRAEVTLESPNVLVSLVIAALPYKIGMAVVVPLTMVNIDYKDCHALYSDHIQRLKAIHGICLIGSVVASLFAMFLNIYMYLTHTTQIRRSSLPPSDSNVFSSTREKMVAFVPNLAFIVCVLTYGIFGLSYISNKDAKPMEPLSTHIIVTGVIFWLFALRPVVVPLCWLITGSCKEPPTA</sequence>
<evidence type="ECO:0000256" key="1">
    <source>
        <dbReference type="SAM" id="Phobius"/>
    </source>
</evidence>
<evidence type="ECO:0000313" key="3">
    <source>
        <dbReference type="Proteomes" id="UP001283361"/>
    </source>
</evidence>
<dbReference type="AlphaFoldDB" id="A0AAE0YS68"/>
<keyword evidence="1" id="KW-0812">Transmembrane</keyword>
<accession>A0AAE0YS68</accession>
<keyword evidence="1" id="KW-1133">Transmembrane helix</keyword>
<feature type="transmembrane region" description="Helical" evidence="1">
    <location>
        <begin position="191"/>
        <end position="216"/>
    </location>
</feature>
<reference evidence="2" key="1">
    <citation type="journal article" date="2023" name="G3 (Bethesda)">
        <title>A reference genome for the long-term kleptoplast-retaining sea slug Elysia crispata morphotype clarki.</title>
        <authorList>
            <person name="Eastman K.E."/>
            <person name="Pendleton A.L."/>
            <person name="Shaikh M.A."/>
            <person name="Suttiyut T."/>
            <person name="Ogas R."/>
            <person name="Tomko P."/>
            <person name="Gavelis G."/>
            <person name="Widhalm J.R."/>
            <person name="Wisecaver J.H."/>
        </authorList>
    </citation>
    <scope>NUCLEOTIDE SEQUENCE</scope>
    <source>
        <strain evidence="2">ECLA1</strain>
    </source>
</reference>
<proteinExistence type="predicted"/>
<feature type="transmembrane region" description="Helical" evidence="1">
    <location>
        <begin position="147"/>
        <end position="171"/>
    </location>
</feature>
<feature type="transmembrane region" description="Helical" evidence="1">
    <location>
        <begin position="58"/>
        <end position="82"/>
    </location>
</feature>
<feature type="transmembrane region" description="Helical" evidence="1">
    <location>
        <begin position="281"/>
        <end position="304"/>
    </location>
</feature>
<feature type="transmembrane region" description="Helical" evidence="1">
    <location>
        <begin position="20"/>
        <end position="46"/>
    </location>
</feature>
<feature type="transmembrane region" description="Helical" evidence="1">
    <location>
        <begin position="102"/>
        <end position="126"/>
    </location>
</feature>
<feature type="transmembrane region" description="Helical" evidence="1">
    <location>
        <begin position="242"/>
        <end position="261"/>
    </location>
</feature>
<organism evidence="2 3">
    <name type="scientific">Elysia crispata</name>
    <name type="common">lettuce slug</name>
    <dbReference type="NCBI Taxonomy" id="231223"/>
    <lineage>
        <taxon>Eukaryota</taxon>
        <taxon>Metazoa</taxon>
        <taxon>Spiralia</taxon>
        <taxon>Lophotrochozoa</taxon>
        <taxon>Mollusca</taxon>
        <taxon>Gastropoda</taxon>
        <taxon>Heterobranchia</taxon>
        <taxon>Euthyneura</taxon>
        <taxon>Panpulmonata</taxon>
        <taxon>Sacoglossa</taxon>
        <taxon>Placobranchoidea</taxon>
        <taxon>Plakobranchidae</taxon>
        <taxon>Elysia</taxon>
    </lineage>
</organism>
<gene>
    <name evidence="2" type="ORF">RRG08_064790</name>
</gene>
<comment type="caution">
    <text evidence="2">The sequence shown here is derived from an EMBL/GenBank/DDBJ whole genome shotgun (WGS) entry which is preliminary data.</text>
</comment>
<name>A0AAE0YS68_9GAST</name>